<comment type="caution">
    <text evidence="1">The sequence shown here is derived from an EMBL/GenBank/DDBJ whole genome shotgun (WGS) entry which is preliminary data.</text>
</comment>
<accession>A0A9N9C3U1</accession>
<sequence length="153" mass="17855">NCQHRKILVPFPNLDNIPLLVYYDSDLDSSSNDELYFYLNFGTPKVETDNFNSDVDEKEKKENKSNIKYSYDEAGNTYIEYENAKPVLRGYITSASAIDSPISDLFNYYYEERQDPYQIGKDIPERVNSVRKRSDHKHGNSYILLKSVRSLTE</sequence>
<reference evidence="1" key="1">
    <citation type="submission" date="2021-06" db="EMBL/GenBank/DDBJ databases">
        <authorList>
            <person name="Kallberg Y."/>
            <person name="Tangrot J."/>
            <person name="Rosling A."/>
        </authorList>
    </citation>
    <scope>NUCLEOTIDE SEQUENCE</scope>
    <source>
        <strain evidence="1">IN212</strain>
    </source>
</reference>
<proteinExistence type="predicted"/>
<gene>
    <name evidence="1" type="ORF">RFULGI_LOCUS6184</name>
</gene>
<name>A0A9N9C3U1_9GLOM</name>
<dbReference type="EMBL" id="CAJVPZ010007719">
    <property type="protein sequence ID" value="CAG8589750.1"/>
    <property type="molecule type" value="Genomic_DNA"/>
</dbReference>
<dbReference type="AlphaFoldDB" id="A0A9N9C3U1"/>
<feature type="non-terminal residue" evidence="1">
    <location>
        <position position="153"/>
    </location>
</feature>
<keyword evidence="2" id="KW-1185">Reference proteome</keyword>
<evidence type="ECO:0000313" key="2">
    <source>
        <dbReference type="Proteomes" id="UP000789396"/>
    </source>
</evidence>
<protein>
    <submittedName>
        <fullName evidence="1">8247_t:CDS:1</fullName>
    </submittedName>
</protein>
<dbReference type="OrthoDB" id="10578605at2759"/>
<dbReference type="Proteomes" id="UP000789396">
    <property type="component" value="Unassembled WGS sequence"/>
</dbReference>
<organism evidence="1 2">
    <name type="scientific">Racocetra fulgida</name>
    <dbReference type="NCBI Taxonomy" id="60492"/>
    <lineage>
        <taxon>Eukaryota</taxon>
        <taxon>Fungi</taxon>
        <taxon>Fungi incertae sedis</taxon>
        <taxon>Mucoromycota</taxon>
        <taxon>Glomeromycotina</taxon>
        <taxon>Glomeromycetes</taxon>
        <taxon>Diversisporales</taxon>
        <taxon>Gigasporaceae</taxon>
        <taxon>Racocetra</taxon>
    </lineage>
</organism>
<evidence type="ECO:0000313" key="1">
    <source>
        <dbReference type="EMBL" id="CAG8589750.1"/>
    </source>
</evidence>